<evidence type="ECO:0000313" key="1">
    <source>
        <dbReference type="Proteomes" id="UP001652660"/>
    </source>
</evidence>
<accession>A0A6P6XAK3</accession>
<dbReference type="PANTHER" id="PTHR33116:SF82">
    <property type="entry name" value="RNASE H FAMILY PROTEIN"/>
    <property type="match status" value="1"/>
</dbReference>
<protein>
    <submittedName>
        <fullName evidence="2">Uncharacterized protein</fullName>
    </submittedName>
</protein>
<dbReference type="AlphaFoldDB" id="A0A6P6XAK3"/>
<organism evidence="1 2">
    <name type="scientific">Coffea arabica</name>
    <name type="common">Arabian coffee</name>
    <dbReference type="NCBI Taxonomy" id="13443"/>
    <lineage>
        <taxon>Eukaryota</taxon>
        <taxon>Viridiplantae</taxon>
        <taxon>Streptophyta</taxon>
        <taxon>Embryophyta</taxon>
        <taxon>Tracheophyta</taxon>
        <taxon>Spermatophyta</taxon>
        <taxon>Magnoliopsida</taxon>
        <taxon>eudicotyledons</taxon>
        <taxon>Gunneridae</taxon>
        <taxon>Pentapetalae</taxon>
        <taxon>asterids</taxon>
        <taxon>lamiids</taxon>
        <taxon>Gentianales</taxon>
        <taxon>Rubiaceae</taxon>
        <taxon>Ixoroideae</taxon>
        <taxon>Gardenieae complex</taxon>
        <taxon>Bertiereae - Coffeeae clade</taxon>
        <taxon>Coffeeae</taxon>
        <taxon>Coffea</taxon>
    </lineage>
</organism>
<sequence length="242" mass="27841">MGDWVMDDEGIGWEALLNVIPNLGDDIDNMRLVEVPTLEEVKQVIFNMDGDNDVIVFANGGADSLKRVMQILECYQSDSGQLVNVQKSGYLVHHRIIVARKRVIERVTHFHKRELPVRYPGAPLFIGRAKEAYYSDLCQKVLDKVLSWKSRLLSSGGKLILIRHVLSSIPIHLLAVGVIPKGTFRLIERVCADFLWEAGDERKKFQWIRWRDLCFPTEEGGAGFRSLTDMYKAFSYKLWWNF</sequence>
<keyword evidence="1" id="KW-1185">Reference proteome</keyword>
<dbReference type="GeneID" id="113741016"/>
<proteinExistence type="predicted"/>
<reference evidence="1" key="1">
    <citation type="journal article" date="2025" name="Foods">
        <title>Unveiling the Microbial Signatures of Arabica Coffee Cherries: Insights into Ripeness Specific Diversity, Functional Traits, and Implications for Quality and Safety.</title>
        <authorList>
            <consortium name="RefSeq"/>
            <person name="Tenea G.N."/>
            <person name="Cifuentes V."/>
            <person name="Reyes P."/>
            <person name="Cevallos-Vallejos M."/>
        </authorList>
    </citation>
    <scope>NUCLEOTIDE SEQUENCE [LARGE SCALE GENOMIC DNA]</scope>
</reference>
<reference evidence="2" key="2">
    <citation type="submission" date="2025-08" db="UniProtKB">
        <authorList>
            <consortium name="RefSeq"/>
        </authorList>
    </citation>
    <scope>IDENTIFICATION</scope>
    <source>
        <tissue evidence="2">Leaves</tissue>
    </source>
</reference>
<dbReference type="OrthoDB" id="1744944at2759"/>
<dbReference type="RefSeq" id="XP_027124314.1">
    <property type="nucleotide sequence ID" value="XM_027268513.1"/>
</dbReference>
<dbReference type="Proteomes" id="UP001652660">
    <property type="component" value="Chromosome 4e"/>
</dbReference>
<dbReference type="PANTHER" id="PTHR33116">
    <property type="entry name" value="REVERSE TRANSCRIPTASE ZINC-BINDING DOMAIN-CONTAINING PROTEIN-RELATED-RELATED"/>
    <property type="match status" value="1"/>
</dbReference>
<gene>
    <name evidence="2" type="primary">LOC113741016</name>
</gene>
<evidence type="ECO:0000313" key="2">
    <source>
        <dbReference type="RefSeq" id="XP_027124314.1"/>
    </source>
</evidence>
<name>A0A6P6XAK3_COFAR</name>